<dbReference type="Proteomes" id="UP000225706">
    <property type="component" value="Unassembled WGS sequence"/>
</dbReference>
<dbReference type="Pfam" id="PF25794">
    <property type="entry name" value="SACS"/>
    <property type="match status" value="3"/>
</dbReference>
<dbReference type="SUPFAM" id="SSF55874">
    <property type="entry name" value="ATPase domain of HSP90 chaperone/DNA topoisomerase II/histidine kinase"/>
    <property type="match status" value="3"/>
</dbReference>
<feature type="domain" description="HEPN" evidence="2">
    <location>
        <begin position="4785"/>
        <end position="4903"/>
    </location>
</feature>
<feature type="region of interest" description="Disordered" evidence="1">
    <location>
        <begin position="591"/>
        <end position="629"/>
    </location>
</feature>
<dbReference type="Gene3D" id="3.40.50.2000">
    <property type="entry name" value="Glycogen Phosphorylase B"/>
    <property type="match status" value="1"/>
</dbReference>
<feature type="compositionally biased region" description="Low complexity" evidence="1">
    <location>
        <begin position="4634"/>
        <end position="4644"/>
    </location>
</feature>
<evidence type="ECO:0000256" key="1">
    <source>
        <dbReference type="SAM" id="MobiDB-lite"/>
    </source>
</evidence>
<dbReference type="Gene3D" id="1.10.287.110">
    <property type="entry name" value="DnaJ domain"/>
    <property type="match status" value="1"/>
</dbReference>
<dbReference type="EMBL" id="LSMT01000128">
    <property type="protein sequence ID" value="PFX26360.1"/>
    <property type="molecule type" value="Genomic_DNA"/>
</dbReference>
<evidence type="ECO:0000259" key="2">
    <source>
        <dbReference type="PROSITE" id="PS50910"/>
    </source>
</evidence>
<dbReference type="OrthoDB" id="5984400at2759"/>
<feature type="region of interest" description="Disordered" evidence="1">
    <location>
        <begin position="4634"/>
        <end position="4654"/>
    </location>
</feature>
<accession>A0A2B4SC25</accession>
<dbReference type="NCBIfam" id="NF047352">
    <property type="entry name" value="P_loop_sacsin"/>
    <property type="match status" value="3"/>
</dbReference>
<keyword evidence="4" id="KW-1185">Reference proteome</keyword>
<feature type="non-terminal residue" evidence="3">
    <location>
        <position position="1"/>
    </location>
</feature>
<name>A0A2B4SC25_STYPI</name>
<dbReference type="PANTHER" id="PTHR15600:SF42">
    <property type="entry name" value="SACSIN"/>
    <property type="match status" value="1"/>
</dbReference>
<dbReference type="CDD" id="cd03801">
    <property type="entry name" value="GT4_PimA-like"/>
    <property type="match status" value="1"/>
</dbReference>
<dbReference type="PROSITE" id="PS50910">
    <property type="entry name" value="HEPN"/>
    <property type="match status" value="1"/>
</dbReference>
<dbReference type="InterPro" id="IPR036890">
    <property type="entry name" value="HATPase_C_sf"/>
</dbReference>
<evidence type="ECO:0000313" key="4">
    <source>
        <dbReference type="Proteomes" id="UP000225706"/>
    </source>
</evidence>
<dbReference type="InterPro" id="IPR052972">
    <property type="entry name" value="Sacsin_chaperone_reg"/>
</dbReference>
<sequence length="4913" mass="556783">SDIITAKNTNQEVGKQIPAVSAGIESSLLAKKSTVIITMASSEASTSASSLQEQKKQRQIDVMFLCDEWRSLKGGLSTFNREFAINLAKARIGSMKIHCYVSKSNDQDREDAKEHGVNLIIARNVPGSVDPLSCLMSPPSELPNPHLVIGHGRKLGGPAFCLVQNTKCKWIQFVHVCCEDLGKYKKTKTATTDTIEENEKKHKMEIECCKAADAVVAVGSRLQQKYTRSLPNLVVEIITPGIFERFCCESQSAMRSLVKKFNVFLFGRASFEDLSLKGYDIVANAIGSLRKDFELTFVGSSPGEHQKVEKWFLENTHINRNQLTIRGYCSDPEELKMMFYQSDLVALPSPTEGFGLVALEAISAGVPVLVSGESGVAEALKEVEGGNTVIIESDEDADEWAQRIRDTSEESAEKRRANAMKLRENYREVYSWRKECERFSKMIEKVTKGTEDPQALEKKVLCSIAMNYLQVKPPKSSEELSDFKEYMREMRVIITGVSVGSLMITVKCESLQILEELWTDYSCGHLGEVVQNCFVTEKILKELNLAELKLKTTMDIEEYNARKVYFERVAFRDALSSQSLFISSEDQPHLEKRRQKVEVGESEKSKDDLSSQSPLISSEDQPHLEKRKKKIEVAKLEKGKVKGRSYGQRRPPLTHLLKSILERYPDGGQILKEIIQNADDANATKVSFLLDSRQGFFGENSLVEPTLAQFQGPALYAQNNALFKETDWENLQRLMDSSKKDDPLKVGRFGIGFNSVYHITDLPSIVSGDSIVFLDPHETHFGRGETGRRFSLEYELLEIHEDQFKPFENVLGCKISTQFYNGTLFRFPLRSAPSDLSKKVYSKEKVGKLFQALKDEAPVILLFLKNIEEIALFETDERDFQKHVFTVRLSDSCRQEVRGKKRKFLSDLIRLSNELVENVNLSLDLHVVEVTEGERAVENRWLVYHQVDARNPTLKTLSLELGHLPWVGCATPVNAAKCLVPSSSTGRIFCFLPLPPDADSKTGLPVHVHGYFGLTDNRRGLKWPGPDCQDDPTAEWNVLLVEHVASTAYANLLLRLQESCDSSFGADLVYKSWPNIQEVEKHWRCMLKPMFSILLKENVLWTTANHEDKNLNDMHGVPLLPLANGGFVDFRSLQYNREPDAAVYVSSTSTPRSIFHNMDNKFLDDKVQTPGITYLSKLASDANSLHTIQPVQLVRLNEAIAVKVLREMLPPEWCGGNHTVPWYPGKKGHPPEHWLESVWIWIKRMFPTDLSLLENLPLIPHTCAGNQSLVKLSLSSVVILRHQHQSISLPPLIASLLGKIGCIVLENLPWYIYHNTLHKYVATPDPRGVLKIFCTLGQSRCASAIPLCSPDEKRALRSFLSSAYFNDDEKSLLYNLPIFDAADGNAFISIRNGFQVHEVSPYGFEVPRSLPIPRASSVVALRDSDSYTLIQRLGISPMTKTTFLKNIVFTGIQSNFYSHQQISTLMSWILSQYSIFCEEDSSFHASLQQLPFVITRTNKLVTPFRVLDPHQPILEQLFENENDKFPNGDFVKDEILPLLRQLGMRSIPNKEDILQVAKTVDSVHSDVGSRRALALLEFLDKNPPDKSLGRALMNERWVPRKQSRPSTYPSAMPWFLGTKNFYKPSEMFSQSKATLVGVLAPIVPKPCSKALEDVFDWNKSPPVHHLLEQLRAACSVQLNDGNESVLYHFQAMVKQIYEEASTKANFLLAVSQENNFPEWIWHGNGFTSPSKIAFTSCCGIDLKPYLHIVPPEFRHLSHFFRQCGVRDTFQDSDLLHLLIMIKDKHDTRSEYLKDVEDDRKLSHEILHWIIRDGKQLDPELRESLLVPIHTRDNTLKLVPCSECTFCDADWLRKGGSELLIESEFPMIHESISSTTATLLGVPPISTRVTSAEALGIEQTGPYEPITTRLKNILNEYKAGVGVFKELLQNGDDAGATEVQFILDWRNHPNQRLLSPGMEECQGPALLAYNNATFTDDDLKNISRLAGATKEEDLEKIGRFGLGFSSVYHFTDVPNFITRSYAVFFDPETTHLGLHIKDASKPGIKIDLAVNQNSLTCFPDQFAPYNGLFGCETAPPSDHDKFYFQGTLFRFPFRTKRGKISDKIFTKQEIRSFMFSFQESSPTLLLFSQNVKKVSFFEVHENATNSKDSQLLFEICIKPQTECIPFKNYVTESTFLKSCVAWTKQSTSEFKPVDRYPSPKLTELISVCSTICHKNGQKHQETQSWLVTSCLGIENSFRLATSEEGKKKGFLSASGVAAKMSTKGDGLEKGEAVPGEVFCVLPLGIPTGLPVHVNGYFSVTSNRRGIWDSTTTDVGPEPIEVRWNQSLMEDALTQAYVHLLDDMIVMKTQGKISSYDVFSLWPNPDKLQSFEWEPLIRSFYRRIASCDLPLVCTGGKWLPVTQCIYQDLKLRELVNSEIVLEKFDYKIVQLPDFARKGFWQAGCMDVIDKRTMTQEKFLQEVFFPNITMIPKELRDPIVCHLIDECLQGNASNQCNHLLNIYESLLTNNRCIPCGPDTGDLASPKELVSPKGVVATLFSAEDRKFPVGSCYLTRERLFMLQNLGMLSDILDWETLIERGNSVSVLCKRAEQDAKKRSALLIDYINVHLQKMDPPSELIREELMATSMFPTLAKPANYVMPWRGTGNWNSVMLPAKEMYDERYKFVAGSSRPILDESESCGCGKLSEKTRDIFGFSSRKPSAQEVLEQLEHTVQAIVQSPDAIESLEEVFPCLYEYFQELILEPDGKRIICALQEKEWILVHGNCLSASRLAFTWKRFGEPYLNEVPQNLASKYRSLFQATGVKEHFTTEEVISALYELDEEKRGKRLSTKEFKVSKSLLEEISEASDKSFEKERGKIPLPDHNLFLQPAEKLAINDAPWVVAKSGIDYVHKDLSIDLAHRLGAIDIRTKKLDRISRAIGREFGQREDLTDRLKGILKAYPCDVGVLKELVQNADDAGATEIHFIVDPRNHPTNQLLSNNWKELQGPALCVYNNRPFSEKDLEGIQRLGIGSKADDPSKTGQYGIGFNAVYHLTDCPSFISNEDTLCILDPHCRYAPGASKENPGRLIGPIGEEERSDYRDVFPCYLENMFDLKSATMFRFPLRRGSTSSISQNCVSYAEMMTFMNLLAYEAKEILLFLNYVKTITLSEIKGDQLKEIYSVSAQLTQHDEAQRLWLANHIKASKDLETNKIDWLGITYLLLVQEKGLRQEKWLIHQCIGLQASTSEEAPNGRSYGLLPRGGIAAKVSGKSNPEHKAFCFLPLPVNTGLPVHVNGHFYLDSARRNLWQDEKEEGFGSQWNHFIKTKVLSQAYISVMLVARGHLPGSKERDVTCFSTEYNLHKGMQWYHNLFPNLKSVQSQWKVLGEAVFKTICNEDAKLLPLTKKTSDETMEASQVSQAAAVVQVNESDFREVRRCFWLPPSQGFFNNLTQGSEFQIALGKILLRVGFKLLYSSATLFWNFKEADTNVREITPEFVIQFLKENPNSIGDLPCPVEETTLGSVKGVLLLLGYCMEAKRFPGEMLGTPLLLTEDNVLRRFNTDSQVFLSLFADLVPTQCSQFIHHTLVTTLLRFEEGIFAPDQSVLRKFDIMALASLLPSTANAPWCETSDLIPWNLNEQPSESWMQRLWEFLHNTQLKTPNTFSLDPLQNWPILPTKSGKLAPLSKGKVILDLTRSDSWSPGQEHVAALLRKLNCPEVNVDLISGNGRRNVSDILKAYVSYPNSSQDTLKVLDHLMREGDISNILFDHEKICMLQFFQDDLTTLKQDQTSTFIVKRLPFFKTFHGASVSLANFKSVYEIPVGLPTDESEVWMTGYNCVFFAPEPRLSRLYKDLLGVGDKTHTDCYINFIFPKFSLLQKKTRMLHLEYVRRILLAPNCNEEQQARILKSLSTLAFIPDANGTLQTASYFHDPGVKVFAVMLPCEARPPEPFDTTKWLELLRKIGLKQKISKALFQTFANEVASQAIQMSNSSYPSLEKKSKTLVEHLLTDDTLHDAKFLVDLSTIKFIACPKASGDLSLLCRQHLVPNRDEIPPFGHFKHSIPHTQEALAWTTASLLFDWAIPNPRIPLLKNLQVFQKPSLQQVIGHIRNLSQTLSRRADREQPEHQRRLLSQIMTEVYRFLTDTGGCNGTDSNEPCSAMCDTICNQLSDIPCVLVEGGRVFVRGKQLAFHLDEEHPPYLYKVPKEYGIFEHLFKRLGAMEKATPTQFAQVLSNLRNSCQDKQMHANELRVVKKAVFGLFTTLHATICRKEDRRESNPLAEVNTLHLPNSKQELRPSTELVLFDCPQFKHRLSDSMFEFLDDLTKYNLTMEKPGKLVDLLPDHLKTKSLASMVREELQAECRGKNCRADVEGKCGATNHFRHILYSPDLANGIVRILKSQYDKAKLTEEVCNKVRSFQKALSISCMETLSTELVDNKSNTVIPKSQRQTYSGCFVGQDNGKKHIFIQHGAKSSDTRRKICHEIYSLTGCLLEEENLLHLAAILECTSPADISITLDNAGVSDDAEATQTPSLEPILGSEVPKEFHELLDQYNDFYFRPGEFVAYEREDSTDEEPKYIYANIVRQVKTSTSAKVKKDRTKRKQKGESNLLSRYLIDIGPEREEVDVLDLYKFRRPRKSEEEEVDEKESLSKSMEVVPYVGASGQSTGQAGAETAGPSRDANEPLKPQTLEHALKEVKKALTEIWKFPEDKRKKAIKRLYLRWHPDKNMDMQDTANEVMKFIQNDVDRLSKEGGARPPPPDFTDFFKQWNERARRERSSHENYRRRNPRFPGFASHSRRTYTAPNPRVAKIWMRQSKEDLRSVKHLLSSRDPLYYLVCFQCHQIAEKSLKAALYALSGVADWQLNSHDLVLLARDLSRLPRAPDVTAQVARLSNYFEGTRYPNKHEPAKVPAEVFQDSQEVQESFRLATEVLEVLEQFVGA</sequence>
<dbReference type="SUPFAM" id="SSF81593">
    <property type="entry name" value="Nucleotidyltransferase substrate binding subunit/domain"/>
    <property type="match status" value="1"/>
</dbReference>
<dbReference type="SUPFAM" id="SSF46565">
    <property type="entry name" value="Chaperone J-domain"/>
    <property type="match status" value="1"/>
</dbReference>
<organism evidence="3 4">
    <name type="scientific">Stylophora pistillata</name>
    <name type="common">Smooth cauliflower coral</name>
    <dbReference type="NCBI Taxonomy" id="50429"/>
    <lineage>
        <taxon>Eukaryota</taxon>
        <taxon>Metazoa</taxon>
        <taxon>Cnidaria</taxon>
        <taxon>Anthozoa</taxon>
        <taxon>Hexacorallia</taxon>
        <taxon>Scleractinia</taxon>
        <taxon>Astrocoeniina</taxon>
        <taxon>Pocilloporidae</taxon>
        <taxon>Stylophora</taxon>
    </lineage>
</organism>
<dbReference type="Pfam" id="PF05168">
    <property type="entry name" value="HEPN"/>
    <property type="match status" value="1"/>
</dbReference>
<protein>
    <submittedName>
        <fullName evidence="3">Sacsin</fullName>
    </submittedName>
</protein>
<reference evidence="4" key="1">
    <citation type="journal article" date="2017" name="bioRxiv">
        <title>Comparative analysis of the genomes of Stylophora pistillata and Acropora digitifera provides evidence for extensive differences between species of corals.</title>
        <authorList>
            <person name="Voolstra C.R."/>
            <person name="Li Y."/>
            <person name="Liew Y.J."/>
            <person name="Baumgarten S."/>
            <person name="Zoccola D."/>
            <person name="Flot J.-F."/>
            <person name="Tambutte S."/>
            <person name="Allemand D."/>
            <person name="Aranda M."/>
        </authorList>
    </citation>
    <scope>NUCLEOTIDE SEQUENCE [LARGE SCALE GENOMIC DNA]</scope>
</reference>
<comment type="caution">
    <text evidence="3">The sequence shown here is derived from an EMBL/GenBank/DDBJ whole genome shotgun (WGS) entry which is preliminary data.</text>
</comment>
<feature type="compositionally biased region" description="Basic and acidic residues" evidence="1">
    <location>
        <begin position="591"/>
        <end position="609"/>
    </location>
</feature>
<dbReference type="InterPro" id="IPR036869">
    <property type="entry name" value="J_dom_sf"/>
</dbReference>
<proteinExistence type="predicted"/>
<dbReference type="InterPro" id="IPR058210">
    <property type="entry name" value="SACS/Nov_dom"/>
</dbReference>
<dbReference type="Pfam" id="PF20694">
    <property type="entry name" value="TRADD-like_N"/>
    <property type="match status" value="1"/>
</dbReference>
<evidence type="ECO:0000313" key="3">
    <source>
        <dbReference type="EMBL" id="PFX26360.1"/>
    </source>
</evidence>
<feature type="compositionally biased region" description="Polar residues" evidence="1">
    <location>
        <begin position="610"/>
        <end position="619"/>
    </location>
</feature>
<gene>
    <name evidence="3" type="primary">SACS</name>
    <name evidence="3" type="ORF">AWC38_SpisGene8948</name>
</gene>
<dbReference type="SUPFAM" id="SSF53756">
    <property type="entry name" value="UDP-Glycosyltransferase/glycogen phosphorylase"/>
    <property type="match status" value="1"/>
</dbReference>
<dbReference type="Pfam" id="PF20706">
    <property type="entry name" value="GT4-conflict"/>
    <property type="match status" value="1"/>
</dbReference>
<dbReference type="GO" id="GO:0030544">
    <property type="term" value="F:Hsp70 protein binding"/>
    <property type="evidence" value="ECO:0007669"/>
    <property type="project" value="TreeGrafter"/>
</dbReference>
<dbReference type="InterPro" id="IPR049341">
    <property type="entry name" value="TRADD-like_N"/>
</dbReference>
<dbReference type="Gene3D" id="1.20.120.330">
    <property type="entry name" value="Nucleotidyltransferases domain 2"/>
    <property type="match status" value="1"/>
</dbReference>
<dbReference type="InterPro" id="IPR007842">
    <property type="entry name" value="HEPN_dom"/>
</dbReference>
<dbReference type="PANTHER" id="PTHR15600">
    <property type="entry name" value="SACSIN"/>
    <property type="match status" value="1"/>
</dbReference>
<dbReference type="SMART" id="SM00748">
    <property type="entry name" value="HEPN"/>
    <property type="match status" value="1"/>
</dbReference>
<dbReference type="STRING" id="50429.A0A2B4SC25"/>